<accession>A0A6H0Y5C6</accession>
<name>A0A6H0Y5C6_9PEZI</name>
<reference evidence="3 4" key="1">
    <citation type="journal article" date="2016" name="Sci. Rep.">
        <title>Peltaster fructicola genome reveals evolution from an invasive phytopathogen to an ectophytic parasite.</title>
        <authorList>
            <person name="Xu C."/>
            <person name="Chen H."/>
            <person name="Gleason M.L."/>
            <person name="Xu J.R."/>
            <person name="Liu H."/>
            <person name="Zhang R."/>
            <person name="Sun G."/>
        </authorList>
    </citation>
    <scope>NUCLEOTIDE SEQUENCE [LARGE SCALE GENOMIC DNA]</scope>
    <source>
        <strain evidence="3 4">LNHT1506</strain>
    </source>
</reference>
<proteinExistence type="predicted"/>
<dbReference type="PROSITE" id="PS50948">
    <property type="entry name" value="PAN"/>
    <property type="match status" value="1"/>
</dbReference>
<evidence type="ECO:0000256" key="1">
    <source>
        <dbReference type="SAM" id="SignalP"/>
    </source>
</evidence>
<dbReference type="EMBL" id="CP051143">
    <property type="protein sequence ID" value="QIX02242.1"/>
    <property type="molecule type" value="Genomic_DNA"/>
</dbReference>
<evidence type="ECO:0000313" key="4">
    <source>
        <dbReference type="Proteomes" id="UP000503462"/>
    </source>
</evidence>
<dbReference type="OrthoDB" id="3556996at2759"/>
<dbReference type="InterPro" id="IPR003609">
    <property type="entry name" value="Pan_app"/>
</dbReference>
<dbReference type="Proteomes" id="UP000503462">
    <property type="component" value="Chromosome 5"/>
</dbReference>
<feature type="chain" id="PRO_5026094523" description="Apple domain-containing protein" evidence="1">
    <location>
        <begin position="19"/>
        <end position="310"/>
    </location>
</feature>
<sequence>MKTISLTLAAALAAGVNASICGQTGYSSQDAYYYDDSDKQGSYASCSKICLDDTSCKSFAFNKNTCMLFSSELAKIFTADDTSSDIFYDRACLSTAKATTATTSTKSAAATSSGFAIPSDCASQVPPVVYINQFSWFNSTHNCDCAASHPDVGDGTGCLSSTTGNWCDPNRDKNCTDCGVPVCYTGLPPQPVGYGPPDTVTIGVEGGFSCTQANPQGFKPREVGQEAMWCGGVSNQMSFIANSEKASSTGVVTYGQYIYCNDNNGTQHTYETFYNGSIPIECKHDAQHNATCTTPEKEVPLTLQGFYLMG</sequence>
<keyword evidence="1" id="KW-0732">Signal</keyword>
<evidence type="ECO:0000259" key="2">
    <source>
        <dbReference type="PROSITE" id="PS50948"/>
    </source>
</evidence>
<feature type="signal peptide" evidence="1">
    <location>
        <begin position="1"/>
        <end position="18"/>
    </location>
</feature>
<keyword evidence="4" id="KW-1185">Reference proteome</keyword>
<protein>
    <recommendedName>
        <fullName evidence="2">Apple domain-containing protein</fullName>
    </recommendedName>
</protein>
<gene>
    <name evidence="3" type="ORF">AMS68_007759</name>
</gene>
<dbReference type="AlphaFoldDB" id="A0A6H0Y5C6"/>
<organism evidence="3 4">
    <name type="scientific">Peltaster fructicola</name>
    <dbReference type="NCBI Taxonomy" id="286661"/>
    <lineage>
        <taxon>Eukaryota</taxon>
        <taxon>Fungi</taxon>
        <taxon>Dikarya</taxon>
        <taxon>Ascomycota</taxon>
        <taxon>Pezizomycotina</taxon>
        <taxon>Dothideomycetes</taxon>
        <taxon>Dothideomycetes incertae sedis</taxon>
        <taxon>Peltaster</taxon>
    </lineage>
</organism>
<evidence type="ECO:0000313" key="3">
    <source>
        <dbReference type="EMBL" id="QIX02242.1"/>
    </source>
</evidence>
<feature type="domain" description="Apple" evidence="2">
    <location>
        <begin position="21"/>
        <end position="92"/>
    </location>
</feature>